<dbReference type="Proteomes" id="UP000001660">
    <property type="component" value="Chromosome"/>
</dbReference>
<dbReference type="InterPro" id="IPR000700">
    <property type="entry name" value="PAS-assoc_C"/>
</dbReference>
<dbReference type="SMART" id="SM00091">
    <property type="entry name" value="PAS"/>
    <property type="match status" value="4"/>
</dbReference>
<keyword evidence="7" id="KW-1133">Transmembrane helix</keyword>
<evidence type="ECO:0000256" key="1">
    <source>
        <dbReference type="ARBA" id="ARBA00000085"/>
    </source>
</evidence>
<dbReference type="InterPro" id="IPR013656">
    <property type="entry name" value="PAS_4"/>
</dbReference>
<dbReference type="PANTHER" id="PTHR43304:SF1">
    <property type="entry name" value="PAC DOMAIN-CONTAINING PROTEIN"/>
    <property type="match status" value="1"/>
</dbReference>
<feature type="domain" description="PAC" evidence="10">
    <location>
        <begin position="328"/>
        <end position="380"/>
    </location>
</feature>
<dbReference type="InterPro" id="IPR001610">
    <property type="entry name" value="PAC"/>
</dbReference>
<dbReference type="SUPFAM" id="SSF55874">
    <property type="entry name" value="ATPase domain of HSP90 chaperone/DNA topoisomerase II/histidine kinase"/>
    <property type="match status" value="1"/>
</dbReference>
<dbReference type="InterPro" id="IPR036890">
    <property type="entry name" value="HATPase_C_sf"/>
</dbReference>
<keyword evidence="3" id="KW-0597">Phosphoprotein</keyword>
<keyword evidence="4 11" id="KW-0808">Transferase</keyword>
<dbReference type="InterPro" id="IPR000014">
    <property type="entry name" value="PAS"/>
</dbReference>
<dbReference type="InterPro" id="IPR003594">
    <property type="entry name" value="HATPase_dom"/>
</dbReference>
<feature type="domain" description="PAS" evidence="9">
    <location>
        <begin position="512"/>
        <end position="560"/>
    </location>
</feature>
<dbReference type="InterPro" id="IPR004358">
    <property type="entry name" value="Sig_transdc_His_kin-like_C"/>
</dbReference>
<dbReference type="InterPro" id="IPR005467">
    <property type="entry name" value="His_kinase_dom"/>
</dbReference>
<dbReference type="GO" id="GO:0000155">
    <property type="term" value="F:phosphorelay sensor kinase activity"/>
    <property type="evidence" value="ECO:0007669"/>
    <property type="project" value="InterPro"/>
</dbReference>
<dbReference type="CDD" id="cd00075">
    <property type="entry name" value="HATPase"/>
    <property type="match status" value="1"/>
</dbReference>
<dbReference type="SMART" id="SM00086">
    <property type="entry name" value="PAC"/>
    <property type="match status" value="3"/>
</dbReference>
<feature type="transmembrane region" description="Helical" evidence="7">
    <location>
        <begin position="24"/>
        <end position="46"/>
    </location>
</feature>
<dbReference type="InterPro" id="IPR035965">
    <property type="entry name" value="PAS-like_dom_sf"/>
</dbReference>
<dbReference type="PROSITE" id="PS50113">
    <property type="entry name" value="PAC"/>
    <property type="match status" value="3"/>
</dbReference>
<dbReference type="AlphaFoldDB" id="D8PIR1"/>
<accession>D8PIR1</accession>
<dbReference type="InterPro" id="IPR003661">
    <property type="entry name" value="HisK_dim/P_dom"/>
</dbReference>
<dbReference type="Pfam" id="PF02518">
    <property type="entry name" value="HATPase_c"/>
    <property type="match status" value="1"/>
</dbReference>
<protein>
    <recommendedName>
        <fullName evidence="2">histidine kinase</fullName>
        <ecNumber evidence="2">2.7.13.3</ecNumber>
    </recommendedName>
</protein>
<dbReference type="Pfam" id="PF08448">
    <property type="entry name" value="PAS_4"/>
    <property type="match status" value="2"/>
</dbReference>
<dbReference type="Gene3D" id="3.30.450.20">
    <property type="entry name" value="PAS domain"/>
    <property type="match status" value="4"/>
</dbReference>
<dbReference type="PRINTS" id="PR00344">
    <property type="entry name" value="BCTRLSENSOR"/>
</dbReference>
<evidence type="ECO:0000256" key="7">
    <source>
        <dbReference type="SAM" id="Phobius"/>
    </source>
</evidence>
<dbReference type="eggNOG" id="COG2202">
    <property type="taxonomic scope" value="Bacteria"/>
</dbReference>
<dbReference type="EMBL" id="FP929003">
    <property type="protein sequence ID" value="CBK43148.1"/>
    <property type="molecule type" value="Genomic_DNA"/>
</dbReference>
<feature type="domain" description="PAC" evidence="10">
    <location>
        <begin position="592"/>
        <end position="645"/>
    </location>
</feature>
<name>D8PIR1_9BACT</name>
<dbReference type="KEGG" id="nde:NIDE3462"/>
<dbReference type="Gene3D" id="1.10.287.130">
    <property type="match status" value="1"/>
</dbReference>
<reference evidence="11 12" key="1">
    <citation type="journal article" date="2010" name="Proc. Natl. Acad. Sci. U.S.A.">
        <title>A Nitrospira metagenome illuminates the physiology and evolution of globally important nitrite-oxidizing bacteria.</title>
        <authorList>
            <person name="Lucker S."/>
            <person name="Wagner M."/>
            <person name="Maixner F."/>
            <person name="Pelletier E."/>
            <person name="Koch H."/>
            <person name="Vacherie B."/>
            <person name="Rattei T."/>
            <person name="Sinninghe Damste J."/>
            <person name="Spieck E."/>
            <person name="Le Paslier D."/>
            <person name="Daims H."/>
        </authorList>
    </citation>
    <scope>NUCLEOTIDE SEQUENCE [LARGE SCALE GENOMIC DNA]</scope>
</reference>
<keyword evidence="5 11" id="KW-0418">Kinase</keyword>
<keyword evidence="6" id="KW-0175">Coiled coil</keyword>
<evidence type="ECO:0000313" key="11">
    <source>
        <dbReference type="EMBL" id="CBK43148.1"/>
    </source>
</evidence>
<dbReference type="NCBIfam" id="TIGR00229">
    <property type="entry name" value="sensory_box"/>
    <property type="match status" value="4"/>
</dbReference>
<dbReference type="InterPro" id="IPR052162">
    <property type="entry name" value="Sensor_kinase/Photoreceptor"/>
</dbReference>
<dbReference type="OrthoDB" id="9772100at2"/>
<dbReference type="STRING" id="330214.NIDE3462"/>
<feature type="transmembrane region" description="Helical" evidence="7">
    <location>
        <begin position="91"/>
        <end position="114"/>
    </location>
</feature>
<dbReference type="eggNOG" id="COG4191">
    <property type="taxonomic scope" value="Bacteria"/>
</dbReference>
<sequence>MNRAAHWVRHIQTLLSEGITGGRWYALCAVIMAATAVVDVFTPLGLADGAGYLVAVVVAGMAPVQRFPYIVAAMSTGLILLGGYWSHSGGIPWIGVTNRAISIGAIWLIAWVVLQWRTAARSRAHDLSVRLRSILTHSQTNIFVKDLQGRYLEVNEQFLFLTGHSAAAVIGKTDSDLFPPETAALYREHDGQVIEAGAPMNFEETWVLNDGLRLYMVSKFPLRDEHGAIVAIGGIATDITARLQAEAARSEAQERFDLVATATQTGIWDWDLLTNHMYYCPLWKASLGYQENEISNSPTEWESRLHPDDNARAVALVDDYLSGRILSYELEHRLRHRDGSYRWIQTCALLQRDADGRPRRMIGSHVDITERKRAEHALAQSESTLRSFFNSGAMMMGIVELLDGDIVHVSDNRRAASFFGTTPESMQGKRASELGAPTDIIAHWIRYYEETERTKQPVRFEYVHSQRGSGVELCLSATVCWIGTGPSGRSRYSYVVDDVTEARCLAEALGQTAERYHGLVTALAEGVLLHDEQGRIVACNPSAEQILGLTADQLMGRTPVDPEWQAIHEDGSHFAPDQRPPVVTLRTGRPCSNVIMGLSRPTGEWRWISINTQALRRPGEERPYAVVGSFHDITERRRAEQALLEVQDKLEHLVRERTARIHELESQRSQAEKLAALGHLAADIAHEVNNPLAGITNAFHLVKQGIGSDHRHYRFVELIDREIERLAIIVKKMYSLYQGVPATERQATNIDELLQDVATLVGHKLTSKRLRLRTDVVTRRQVVDAPRSDLFQVLLNLVQNAIDASPADSEVGLSVAERDGQLRWSVTDRGTGIATDILPRIFEPFFTTKSGAGWQGLGLGLSVSRGLVYAMGGRIEVETQPEHGSTFTVVHPLERSGPGEGVCAPSALRKEQKDDDYAATHTHC</sequence>
<dbReference type="Pfam" id="PF08447">
    <property type="entry name" value="PAS_3"/>
    <property type="match status" value="1"/>
</dbReference>
<proteinExistence type="predicted"/>
<feature type="transmembrane region" description="Helical" evidence="7">
    <location>
        <begin position="67"/>
        <end position="85"/>
    </location>
</feature>
<evidence type="ECO:0000259" key="10">
    <source>
        <dbReference type="PROSITE" id="PS50113"/>
    </source>
</evidence>
<evidence type="ECO:0000256" key="6">
    <source>
        <dbReference type="SAM" id="Coils"/>
    </source>
</evidence>
<keyword evidence="12" id="KW-1185">Reference proteome</keyword>
<dbReference type="CDD" id="cd00130">
    <property type="entry name" value="PAS"/>
    <property type="match status" value="4"/>
</dbReference>
<feature type="domain" description="PAC" evidence="10">
    <location>
        <begin position="200"/>
        <end position="251"/>
    </location>
</feature>
<dbReference type="PROSITE" id="PS50109">
    <property type="entry name" value="HIS_KIN"/>
    <property type="match status" value="1"/>
</dbReference>
<dbReference type="EC" id="2.7.13.3" evidence="2"/>
<evidence type="ECO:0000259" key="9">
    <source>
        <dbReference type="PROSITE" id="PS50112"/>
    </source>
</evidence>
<dbReference type="HOGENOM" id="CLU_315861_0_0_0"/>
<evidence type="ECO:0000256" key="4">
    <source>
        <dbReference type="ARBA" id="ARBA00022679"/>
    </source>
</evidence>
<gene>
    <name evidence="11" type="ORF">NIDE3462</name>
</gene>
<keyword evidence="7" id="KW-0812">Transmembrane</keyword>
<evidence type="ECO:0000256" key="5">
    <source>
        <dbReference type="ARBA" id="ARBA00022777"/>
    </source>
</evidence>
<feature type="domain" description="Histidine kinase" evidence="8">
    <location>
        <begin position="683"/>
        <end position="895"/>
    </location>
</feature>
<dbReference type="PANTHER" id="PTHR43304">
    <property type="entry name" value="PHYTOCHROME-LIKE PROTEIN CPH1"/>
    <property type="match status" value="1"/>
</dbReference>
<dbReference type="SMART" id="SM00388">
    <property type="entry name" value="HisKA"/>
    <property type="match status" value="1"/>
</dbReference>
<dbReference type="Gene3D" id="3.30.565.10">
    <property type="entry name" value="Histidine kinase-like ATPase, C-terminal domain"/>
    <property type="match status" value="1"/>
</dbReference>
<comment type="catalytic activity">
    <reaction evidence="1">
        <text>ATP + protein L-histidine = ADP + protein N-phospho-L-histidine.</text>
        <dbReference type="EC" id="2.7.13.3"/>
    </reaction>
</comment>
<evidence type="ECO:0000259" key="8">
    <source>
        <dbReference type="PROSITE" id="PS50109"/>
    </source>
</evidence>
<dbReference type="SMART" id="SM00387">
    <property type="entry name" value="HATPase_c"/>
    <property type="match status" value="1"/>
</dbReference>
<evidence type="ECO:0000256" key="2">
    <source>
        <dbReference type="ARBA" id="ARBA00012438"/>
    </source>
</evidence>
<dbReference type="Pfam" id="PF13426">
    <property type="entry name" value="PAS_9"/>
    <property type="match status" value="1"/>
</dbReference>
<evidence type="ECO:0000313" key="12">
    <source>
        <dbReference type="Proteomes" id="UP000001660"/>
    </source>
</evidence>
<feature type="domain" description="PAS" evidence="9">
    <location>
        <begin position="127"/>
        <end position="197"/>
    </location>
</feature>
<feature type="coiled-coil region" evidence="6">
    <location>
        <begin position="636"/>
        <end position="674"/>
    </location>
</feature>
<dbReference type="SUPFAM" id="SSF55785">
    <property type="entry name" value="PYP-like sensor domain (PAS domain)"/>
    <property type="match status" value="4"/>
</dbReference>
<dbReference type="InterPro" id="IPR013655">
    <property type="entry name" value="PAS_fold_3"/>
</dbReference>
<dbReference type="InterPro" id="IPR036097">
    <property type="entry name" value="HisK_dim/P_sf"/>
</dbReference>
<organism evidence="11 12">
    <name type="scientific">Nitrospira defluvii</name>
    <dbReference type="NCBI Taxonomy" id="330214"/>
    <lineage>
        <taxon>Bacteria</taxon>
        <taxon>Pseudomonadati</taxon>
        <taxon>Nitrospirota</taxon>
        <taxon>Nitrospiria</taxon>
        <taxon>Nitrospirales</taxon>
        <taxon>Nitrospiraceae</taxon>
        <taxon>Nitrospira</taxon>
    </lineage>
</organism>
<dbReference type="PROSITE" id="PS50112">
    <property type="entry name" value="PAS"/>
    <property type="match status" value="2"/>
</dbReference>
<evidence type="ECO:0000256" key="3">
    <source>
        <dbReference type="ARBA" id="ARBA00022553"/>
    </source>
</evidence>
<dbReference type="SUPFAM" id="SSF47384">
    <property type="entry name" value="Homodimeric domain of signal transducing histidine kinase"/>
    <property type="match status" value="1"/>
</dbReference>
<keyword evidence="7" id="KW-0472">Membrane</keyword>
<dbReference type="Pfam" id="PF00512">
    <property type="entry name" value="HisKA"/>
    <property type="match status" value="1"/>
</dbReference>
<dbReference type="CDD" id="cd00082">
    <property type="entry name" value="HisKA"/>
    <property type="match status" value="1"/>
</dbReference>